<dbReference type="GO" id="GO:0008483">
    <property type="term" value="F:transaminase activity"/>
    <property type="evidence" value="ECO:0007669"/>
    <property type="project" value="UniProtKB-KW"/>
</dbReference>
<dbReference type="EMBL" id="VSRR010000063">
    <property type="protein sequence ID" value="MPC09296.1"/>
    <property type="molecule type" value="Genomic_DNA"/>
</dbReference>
<accession>A0A5B7CLL0</accession>
<dbReference type="InterPro" id="IPR015421">
    <property type="entry name" value="PyrdxlP-dep_Trfase_major"/>
</dbReference>
<dbReference type="Gene3D" id="3.40.640.10">
    <property type="entry name" value="Type I PLP-dependent aspartate aminotransferase-like (Major domain)"/>
    <property type="match status" value="1"/>
</dbReference>
<dbReference type="AlphaFoldDB" id="A0A5B7CLL0"/>
<reference evidence="1 2" key="1">
    <citation type="submission" date="2019-05" db="EMBL/GenBank/DDBJ databases">
        <title>Another draft genome of Portunus trituberculatus and its Hox gene families provides insights of decapod evolution.</title>
        <authorList>
            <person name="Jeong J.-H."/>
            <person name="Song I."/>
            <person name="Kim S."/>
            <person name="Choi T."/>
            <person name="Kim D."/>
            <person name="Ryu S."/>
            <person name="Kim W."/>
        </authorList>
    </citation>
    <scope>NUCLEOTIDE SEQUENCE [LARGE SCALE GENOMIC DNA]</scope>
    <source>
        <tissue evidence="1">Muscle</tissue>
    </source>
</reference>
<dbReference type="Proteomes" id="UP000324222">
    <property type="component" value="Unassembled WGS sequence"/>
</dbReference>
<comment type="caution">
    <text evidence="1">The sequence shown here is derived from an EMBL/GenBank/DDBJ whole genome shotgun (WGS) entry which is preliminary data.</text>
</comment>
<keyword evidence="2" id="KW-1185">Reference proteome</keyword>
<gene>
    <name evidence="1" type="primary">Aadat_1</name>
    <name evidence="1" type="ORF">E2C01_001902</name>
</gene>
<evidence type="ECO:0000313" key="2">
    <source>
        <dbReference type="Proteomes" id="UP000324222"/>
    </source>
</evidence>
<keyword evidence="1" id="KW-0808">Transferase</keyword>
<protein>
    <submittedName>
        <fullName evidence="1">Kynurenine/alpha-aminoadipate aminotransferase, mitochondrial</fullName>
    </submittedName>
</protein>
<keyword evidence="1" id="KW-0032">Aminotransferase</keyword>
<evidence type="ECO:0000313" key="1">
    <source>
        <dbReference type="EMBL" id="MPC09296.1"/>
    </source>
</evidence>
<proteinExistence type="predicted"/>
<organism evidence="1 2">
    <name type="scientific">Portunus trituberculatus</name>
    <name type="common">Swimming crab</name>
    <name type="synonym">Neptunus trituberculatus</name>
    <dbReference type="NCBI Taxonomy" id="210409"/>
    <lineage>
        <taxon>Eukaryota</taxon>
        <taxon>Metazoa</taxon>
        <taxon>Ecdysozoa</taxon>
        <taxon>Arthropoda</taxon>
        <taxon>Crustacea</taxon>
        <taxon>Multicrustacea</taxon>
        <taxon>Malacostraca</taxon>
        <taxon>Eumalacostraca</taxon>
        <taxon>Eucarida</taxon>
        <taxon>Decapoda</taxon>
        <taxon>Pleocyemata</taxon>
        <taxon>Brachyura</taxon>
        <taxon>Eubrachyura</taxon>
        <taxon>Portunoidea</taxon>
        <taxon>Portunidae</taxon>
        <taxon>Portuninae</taxon>
        <taxon>Portunus</taxon>
    </lineage>
</organism>
<sequence>MTHDRPKRDEVDDSVDVKYVFCGSIKLVGTTPYQIRGSSIKPSTSYDLSSGLPNPELFPFKEATFVLQSGEALRLSQQLTENALQYGPSYGYVGSSLNRILKFLFSHLDNIQKTPVEVTLVY</sequence>
<name>A0A5B7CLL0_PORTR</name>